<gene>
    <name evidence="5" type="ORF">AALO_G00041530</name>
</gene>
<dbReference type="Pfam" id="PF01593">
    <property type="entry name" value="Amino_oxidase"/>
    <property type="match status" value="1"/>
</dbReference>
<dbReference type="Proteomes" id="UP000823561">
    <property type="component" value="Chromosome 3"/>
</dbReference>
<dbReference type="AlphaFoldDB" id="A0AAV6HA11"/>
<name>A0AAV6HA11_9TELE</name>
<evidence type="ECO:0000313" key="5">
    <source>
        <dbReference type="EMBL" id="KAG5283389.1"/>
    </source>
</evidence>
<sequence>MNRIHTAKIVVIGAGFAGIAAAATLFEAGFQHVQVLEAMGRVGGRVYTMRPFGSDIIELGANWIHGQEGNPLFELGKEHGLLSEGHSASTKMCLPGSITPCDYFFKEDGRLLQAEDVEQVCALFSRLTTRAFDSELEDRHCCLSLGDYLDNAFAESPLAATEDGLKVFEWCKRCECTDEASSSLYEVSASQISHYEALEGGFFNSLGPGGYQAFIDVLLRKLPAGVIMTNTPVAHIEWALDESGKRSTHPVQIVCEHGQSFEADHVIVTVSLGVLKQRAALMFRPPLPNSKMAAIDKLEIGTVDKIYLCFPERFWPEDCAGIQLVWDNGPEDAAVYTSELEGEAWKETWFKKICGFDTVARHPNVLCGWITGREALHMETLEDVEVGDVCMRLLRSFTGWPVPEVSQVLISRWGRDPYVRGSYTFVPQGVLAEEHGALVAPLPPEPSSDDRKPLQVLFAGEATHVNFYTTTHGAYLTGIREAQRLINLYT</sequence>
<evidence type="ECO:0000313" key="6">
    <source>
        <dbReference type="Proteomes" id="UP000823561"/>
    </source>
</evidence>
<dbReference type="GO" id="GO:0046592">
    <property type="term" value="F:polyamine oxidase activity"/>
    <property type="evidence" value="ECO:0007669"/>
    <property type="project" value="TreeGrafter"/>
</dbReference>
<reference evidence="5" key="1">
    <citation type="submission" date="2020-10" db="EMBL/GenBank/DDBJ databases">
        <title>Chromosome-scale genome assembly of the Allis shad, Alosa alosa.</title>
        <authorList>
            <person name="Margot Z."/>
            <person name="Christophe K."/>
            <person name="Cabau C."/>
            <person name="Louis A."/>
            <person name="Berthelot C."/>
            <person name="Parey E."/>
            <person name="Roest Crollius H."/>
            <person name="Montfort J."/>
            <person name="Robinson-Rechavi M."/>
            <person name="Bucao C."/>
            <person name="Bouchez O."/>
            <person name="Gislard M."/>
            <person name="Lluch J."/>
            <person name="Milhes M."/>
            <person name="Lampietro C."/>
            <person name="Lopez Roques C."/>
            <person name="Donnadieu C."/>
            <person name="Braasch I."/>
            <person name="Desvignes T."/>
            <person name="Postlethwait J."/>
            <person name="Bobe J."/>
            <person name="Guiguen Y."/>
        </authorList>
    </citation>
    <scope>NUCLEOTIDE SEQUENCE</scope>
    <source>
        <strain evidence="5">M-15738</strain>
        <tissue evidence="5">Blood</tissue>
    </source>
</reference>
<evidence type="ECO:0000256" key="2">
    <source>
        <dbReference type="ARBA" id="ARBA00022630"/>
    </source>
</evidence>
<dbReference type="Gene3D" id="3.50.50.60">
    <property type="entry name" value="FAD/NAD(P)-binding domain"/>
    <property type="match status" value="1"/>
</dbReference>
<keyword evidence="6" id="KW-1185">Reference proteome</keyword>
<dbReference type="InterPro" id="IPR036188">
    <property type="entry name" value="FAD/NAD-bd_sf"/>
</dbReference>
<dbReference type="InterPro" id="IPR050281">
    <property type="entry name" value="Flavin_monoamine_oxidase"/>
</dbReference>
<evidence type="ECO:0000256" key="3">
    <source>
        <dbReference type="ARBA" id="ARBA00022827"/>
    </source>
</evidence>
<proteinExistence type="predicted"/>
<dbReference type="PANTHER" id="PTHR10742:SF377">
    <property type="entry name" value="SPERMINE OXIDASE-LIKE"/>
    <property type="match status" value="1"/>
</dbReference>
<accession>A0AAV6HA11</accession>
<evidence type="ECO:0000259" key="4">
    <source>
        <dbReference type="Pfam" id="PF01593"/>
    </source>
</evidence>
<dbReference type="SUPFAM" id="SSF51905">
    <property type="entry name" value="FAD/NAD(P)-binding domain"/>
    <property type="match status" value="1"/>
</dbReference>
<feature type="domain" description="Amine oxidase" evidence="4">
    <location>
        <begin position="16"/>
        <end position="486"/>
    </location>
</feature>
<dbReference type="InterPro" id="IPR002937">
    <property type="entry name" value="Amino_oxidase"/>
</dbReference>
<keyword evidence="3" id="KW-0274">FAD</keyword>
<comment type="caution">
    <text evidence="5">The sequence shown here is derived from an EMBL/GenBank/DDBJ whole genome shotgun (WGS) entry which is preliminary data.</text>
</comment>
<protein>
    <recommendedName>
        <fullName evidence="4">Amine oxidase domain-containing protein</fullName>
    </recommendedName>
</protein>
<dbReference type="Gene3D" id="3.90.660.10">
    <property type="match status" value="1"/>
</dbReference>
<dbReference type="EMBL" id="JADWDJ010000003">
    <property type="protein sequence ID" value="KAG5283389.1"/>
    <property type="molecule type" value="Genomic_DNA"/>
</dbReference>
<dbReference type="SUPFAM" id="SSF54373">
    <property type="entry name" value="FAD-linked reductases, C-terminal domain"/>
    <property type="match status" value="1"/>
</dbReference>
<comment type="cofactor">
    <cofactor evidence="1">
        <name>FAD</name>
        <dbReference type="ChEBI" id="CHEBI:57692"/>
    </cofactor>
</comment>
<evidence type="ECO:0000256" key="1">
    <source>
        <dbReference type="ARBA" id="ARBA00001974"/>
    </source>
</evidence>
<keyword evidence="2" id="KW-0285">Flavoprotein</keyword>
<dbReference type="PANTHER" id="PTHR10742">
    <property type="entry name" value="FLAVIN MONOAMINE OXIDASE"/>
    <property type="match status" value="1"/>
</dbReference>
<organism evidence="5 6">
    <name type="scientific">Alosa alosa</name>
    <name type="common">allis shad</name>
    <dbReference type="NCBI Taxonomy" id="278164"/>
    <lineage>
        <taxon>Eukaryota</taxon>
        <taxon>Metazoa</taxon>
        <taxon>Chordata</taxon>
        <taxon>Craniata</taxon>
        <taxon>Vertebrata</taxon>
        <taxon>Euteleostomi</taxon>
        <taxon>Actinopterygii</taxon>
        <taxon>Neopterygii</taxon>
        <taxon>Teleostei</taxon>
        <taxon>Clupei</taxon>
        <taxon>Clupeiformes</taxon>
        <taxon>Clupeoidei</taxon>
        <taxon>Clupeidae</taxon>
        <taxon>Alosa</taxon>
    </lineage>
</organism>